<feature type="compositionally biased region" description="Basic and acidic residues" evidence="8">
    <location>
        <begin position="179"/>
        <end position="188"/>
    </location>
</feature>
<evidence type="ECO:0000256" key="7">
    <source>
        <dbReference type="ARBA" id="ARBA00071400"/>
    </source>
</evidence>
<dbReference type="AlphaFoldDB" id="A0A8K0DKS9"/>
<dbReference type="Gene3D" id="3.40.50.1010">
    <property type="entry name" value="5'-nuclease"/>
    <property type="match status" value="1"/>
</dbReference>
<evidence type="ECO:0000259" key="9">
    <source>
        <dbReference type="Pfam" id="PF24779"/>
    </source>
</evidence>
<dbReference type="GO" id="GO:0032040">
    <property type="term" value="C:small-subunit processome"/>
    <property type="evidence" value="ECO:0007669"/>
    <property type="project" value="InterPro"/>
</dbReference>
<comment type="subcellular location">
    <subcellularLocation>
        <location evidence="1">Nucleus</location>
        <location evidence="1">Nucleolus</location>
    </subcellularLocation>
</comment>
<evidence type="ECO:0000256" key="5">
    <source>
        <dbReference type="ARBA" id="ARBA00037300"/>
    </source>
</evidence>
<dbReference type="PANTHER" id="PTHR12416">
    <property type="entry name" value="RRNA-PROCESSING PROTEIN UTP23 HOMOLOG"/>
    <property type="match status" value="1"/>
</dbReference>
<sequence length="252" mass="28908">MKIKRYKKVSKNLNFYVNNFGFRQPYQILIDGTFCFAALNNKINIEDNMPRYLQAELKFLTTQCVYMETEKLGKQVTGALIILKKFPIHKCGHEKRPIPGADCLLSMVGKTNNNHYMIATQDLDLQNKLRQIPGIPLLYLHQKTPVLEHPTEASIKSAHDANLGLGEIEKEVIQELKTKHGIVEPENKPKKKKKKGGPNPLSCKKKKKVSGVQTKSINKSKDKCEEIHKVRRKKIKIPKHVKEELFKNTNKT</sequence>
<gene>
    <name evidence="10" type="ORF">ILUMI_03923</name>
</gene>
<feature type="region of interest" description="Disordered" evidence="8">
    <location>
        <begin position="179"/>
        <end position="223"/>
    </location>
</feature>
<dbReference type="OrthoDB" id="25675at2759"/>
<keyword evidence="2" id="KW-0690">Ribosome biogenesis</keyword>
<evidence type="ECO:0000256" key="6">
    <source>
        <dbReference type="ARBA" id="ARBA00038503"/>
    </source>
</evidence>
<dbReference type="EMBL" id="VTPC01001352">
    <property type="protein sequence ID" value="KAF2902260.1"/>
    <property type="molecule type" value="Genomic_DNA"/>
</dbReference>
<dbReference type="FunFam" id="3.40.50.1010:FF:000006">
    <property type="entry name" value="rRNA-processing protein UTP23 homolog"/>
    <property type="match status" value="1"/>
</dbReference>
<organism evidence="10 11">
    <name type="scientific">Ignelater luminosus</name>
    <name type="common">Cucubano</name>
    <name type="synonym">Pyrophorus luminosus</name>
    <dbReference type="NCBI Taxonomy" id="2038154"/>
    <lineage>
        <taxon>Eukaryota</taxon>
        <taxon>Metazoa</taxon>
        <taxon>Ecdysozoa</taxon>
        <taxon>Arthropoda</taxon>
        <taxon>Hexapoda</taxon>
        <taxon>Insecta</taxon>
        <taxon>Pterygota</taxon>
        <taxon>Neoptera</taxon>
        <taxon>Endopterygota</taxon>
        <taxon>Coleoptera</taxon>
        <taxon>Polyphaga</taxon>
        <taxon>Elateriformia</taxon>
        <taxon>Elateroidea</taxon>
        <taxon>Elateridae</taxon>
        <taxon>Agrypninae</taxon>
        <taxon>Pyrophorini</taxon>
        <taxon>Ignelater</taxon>
    </lineage>
</organism>
<evidence type="ECO:0000313" key="10">
    <source>
        <dbReference type="EMBL" id="KAF2902260.1"/>
    </source>
</evidence>
<evidence type="ECO:0000256" key="8">
    <source>
        <dbReference type="SAM" id="MobiDB-lite"/>
    </source>
</evidence>
<dbReference type="SUPFAM" id="SSF88723">
    <property type="entry name" value="PIN domain-like"/>
    <property type="match status" value="1"/>
</dbReference>
<dbReference type="Pfam" id="PF24779">
    <property type="entry name" value="UTP23_sensor"/>
    <property type="match status" value="1"/>
</dbReference>
<dbReference type="GO" id="GO:0006364">
    <property type="term" value="P:rRNA processing"/>
    <property type="evidence" value="ECO:0007669"/>
    <property type="project" value="UniProtKB-KW"/>
</dbReference>
<protein>
    <recommendedName>
        <fullName evidence="7">rRNA-processing protein UTP23 homolog</fullName>
    </recommendedName>
</protein>
<evidence type="ECO:0000256" key="2">
    <source>
        <dbReference type="ARBA" id="ARBA00022517"/>
    </source>
</evidence>
<dbReference type="CDD" id="cd09866">
    <property type="entry name" value="PIN_Fcf1-Utp23-H"/>
    <property type="match status" value="1"/>
</dbReference>
<feature type="domain" description="UTP23 sensor motif region" evidence="9">
    <location>
        <begin position="189"/>
        <end position="208"/>
    </location>
</feature>
<comment type="function">
    <text evidence="5">Involved in rRNA-processing and ribosome biogenesis.</text>
</comment>
<dbReference type="Proteomes" id="UP000801492">
    <property type="component" value="Unassembled WGS sequence"/>
</dbReference>
<evidence type="ECO:0000256" key="4">
    <source>
        <dbReference type="ARBA" id="ARBA00023242"/>
    </source>
</evidence>
<keyword evidence="4" id="KW-0539">Nucleus</keyword>
<keyword evidence="3" id="KW-0698">rRNA processing</keyword>
<reference evidence="10" key="1">
    <citation type="submission" date="2019-08" db="EMBL/GenBank/DDBJ databases">
        <title>The genome of the North American firefly Photinus pyralis.</title>
        <authorList>
            <consortium name="Photinus pyralis genome working group"/>
            <person name="Fallon T.R."/>
            <person name="Sander Lower S.E."/>
            <person name="Weng J.-K."/>
        </authorList>
    </citation>
    <scope>NUCLEOTIDE SEQUENCE</scope>
    <source>
        <strain evidence="10">TRF0915ILg1</strain>
        <tissue evidence="10">Whole body</tissue>
    </source>
</reference>
<dbReference type="InterPro" id="IPR006984">
    <property type="entry name" value="Fcf1/UTP23"/>
</dbReference>
<dbReference type="InterPro" id="IPR029060">
    <property type="entry name" value="PIN-like_dom_sf"/>
</dbReference>
<evidence type="ECO:0000256" key="1">
    <source>
        <dbReference type="ARBA" id="ARBA00004604"/>
    </source>
</evidence>
<dbReference type="InterPro" id="IPR057776">
    <property type="entry name" value="UTP23_sensor"/>
</dbReference>
<keyword evidence="11" id="KW-1185">Reference proteome</keyword>
<accession>A0A8K0DKS9</accession>
<evidence type="ECO:0000313" key="11">
    <source>
        <dbReference type="Proteomes" id="UP000801492"/>
    </source>
</evidence>
<proteinExistence type="inferred from homology"/>
<dbReference type="Pfam" id="PF04900">
    <property type="entry name" value="Fcf1"/>
    <property type="match status" value="1"/>
</dbReference>
<evidence type="ECO:0000256" key="3">
    <source>
        <dbReference type="ARBA" id="ARBA00022552"/>
    </source>
</evidence>
<comment type="caution">
    <text evidence="10">The sequence shown here is derived from an EMBL/GenBank/DDBJ whole genome shotgun (WGS) entry which is preliminary data.</text>
</comment>
<name>A0A8K0DKS9_IGNLU</name>
<comment type="similarity">
    <text evidence="6">Belongs to the UTP23/FCF1 family. UTP23 subfamily.</text>
</comment>